<proteinExistence type="predicted"/>
<dbReference type="Pfam" id="PF13614">
    <property type="entry name" value="AAA_31"/>
    <property type="match status" value="1"/>
</dbReference>
<name>A0A837P752_LACPN</name>
<dbReference type="EMBL" id="LKLZ01000003">
    <property type="protein sequence ID" value="KPN44432.1"/>
    <property type="molecule type" value="Genomic_DNA"/>
</dbReference>
<dbReference type="InterPro" id="IPR050445">
    <property type="entry name" value="Bact_polysacc_biosynth/exp"/>
</dbReference>
<dbReference type="GO" id="GO:0005886">
    <property type="term" value="C:plasma membrane"/>
    <property type="evidence" value="ECO:0007669"/>
    <property type="project" value="TreeGrafter"/>
</dbReference>
<dbReference type="SUPFAM" id="SSF52540">
    <property type="entry name" value="P-loop containing nucleoside triphosphate hydrolases"/>
    <property type="match status" value="1"/>
</dbReference>
<dbReference type="RefSeq" id="WP_013355374.1">
    <property type="nucleotide sequence ID" value="NZ_AUTE01000021.1"/>
</dbReference>
<dbReference type="PANTHER" id="PTHR32309:SF13">
    <property type="entry name" value="FERRIC ENTEROBACTIN TRANSPORT PROTEIN FEPE"/>
    <property type="match status" value="1"/>
</dbReference>
<keyword evidence="2" id="KW-0972">Capsule biogenesis/degradation</keyword>
<keyword evidence="5" id="KW-0808">Transferase</keyword>
<dbReference type="InterPro" id="IPR025669">
    <property type="entry name" value="AAA_dom"/>
</dbReference>
<reference evidence="5 6" key="1">
    <citation type="submission" date="2015-10" db="EMBL/GenBank/DDBJ databases">
        <title>Resequencing of Lactobacillus plantarum WJL strain genome.</title>
        <authorList>
            <person name="Martino M.E."/>
        </authorList>
    </citation>
    <scope>NUCLEOTIDE SEQUENCE [LARGE SCALE GENOMIC DNA]</scope>
    <source>
        <strain evidence="5 6">WJL</strain>
    </source>
</reference>
<dbReference type="InterPro" id="IPR027417">
    <property type="entry name" value="P-loop_NTPase"/>
</dbReference>
<evidence type="ECO:0000256" key="3">
    <source>
        <dbReference type="ARBA" id="ARBA00023169"/>
    </source>
</evidence>
<keyword evidence="5" id="KW-0418">Kinase</keyword>
<evidence type="ECO:0000313" key="5">
    <source>
        <dbReference type="EMBL" id="KPN44432.1"/>
    </source>
</evidence>
<comment type="caution">
    <text evidence="5">The sequence shown here is derived from an EMBL/GenBank/DDBJ whole genome shotgun (WGS) entry which is preliminary data.</text>
</comment>
<keyword evidence="3" id="KW-0270">Exopolysaccharide synthesis</keyword>
<evidence type="ECO:0000256" key="2">
    <source>
        <dbReference type="ARBA" id="ARBA00022903"/>
    </source>
</evidence>
<dbReference type="PANTHER" id="PTHR32309">
    <property type="entry name" value="TYROSINE-PROTEIN KINASE"/>
    <property type="match status" value="1"/>
</dbReference>
<dbReference type="GO" id="GO:0000271">
    <property type="term" value="P:polysaccharide biosynthetic process"/>
    <property type="evidence" value="ECO:0007669"/>
    <property type="project" value="UniProtKB-KW"/>
</dbReference>
<comment type="pathway">
    <text evidence="1">Capsule biogenesis; capsule polysaccharide biosynthesis.</text>
</comment>
<sequence length="200" mass="22476">MLDMRISLKKIKMKISKQSAEKSFAVMNVNNSLSQSTFIANYALMCARNGQRVLIIDTDYQRNDFLKAFHFQQDKGLFELLQHESEDYKSYIHSLDTNKNLSILPAGQIMDAGASNETVDVLSTDLFSTLYATLLDKFDLILVNLAANASVEEAAPVLEQVDGTILVIDLNSTKKRDLHTVIHGMVAHDYNIVGYIDVKR</sequence>
<protein>
    <submittedName>
        <fullName evidence="5">Tyrosine-protein kinase EpsD</fullName>
    </submittedName>
</protein>
<evidence type="ECO:0000259" key="4">
    <source>
        <dbReference type="Pfam" id="PF13614"/>
    </source>
</evidence>
<dbReference type="AlphaFoldDB" id="A0A837P752"/>
<accession>A0A837P752</accession>
<gene>
    <name evidence="5" type="ORF">WJL_1510</name>
</gene>
<feature type="domain" description="AAA" evidence="4">
    <location>
        <begin position="24"/>
        <end position="146"/>
    </location>
</feature>
<dbReference type="GO" id="GO:0004713">
    <property type="term" value="F:protein tyrosine kinase activity"/>
    <property type="evidence" value="ECO:0007669"/>
    <property type="project" value="TreeGrafter"/>
</dbReference>
<evidence type="ECO:0000256" key="1">
    <source>
        <dbReference type="ARBA" id="ARBA00005132"/>
    </source>
</evidence>
<dbReference type="Proteomes" id="UP000050511">
    <property type="component" value="Unassembled WGS sequence"/>
</dbReference>
<dbReference type="Gene3D" id="3.40.50.300">
    <property type="entry name" value="P-loop containing nucleotide triphosphate hydrolases"/>
    <property type="match status" value="1"/>
</dbReference>
<organism evidence="5 6">
    <name type="scientific">Lactiplantibacillus plantarum WJL</name>
    <dbReference type="NCBI Taxonomy" id="1350466"/>
    <lineage>
        <taxon>Bacteria</taxon>
        <taxon>Bacillati</taxon>
        <taxon>Bacillota</taxon>
        <taxon>Bacilli</taxon>
        <taxon>Lactobacillales</taxon>
        <taxon>Lactobacillaceae</taxon>
        <taxon>Lactiplantibacillus</taxon>
    </lineage>
</organism>
<evidence type="ECO:0000313" key="6">
    <source>
        <dbReference type="Proteomes" id="UP000050511"/>
    </source>
</evidence>